<dbReference type="Pfam" id="PF13519">
    <property type="entry name" value="VWA_2"/>
    <property type="match status" value="1"/>
</dbReference>
<feature type="compositionally biased region" description="Pro residues" evidence="4">
    <location>
        <begin position="970"/>
        <end position="980"/>
    </location>
</feature>
<dbReference type="InterPro" id="IPR017868">
    <property type="entry name" value="Filamin/ABP280_repeat-like"/>
</dbReference>
<dbReference type="InterPro" id="IPR008922">
    <property type="entry name" value="Di-copper_centre_dom_sf"/>
</dbReference>
<organism evidence="6 7">
    <name type="scientific">Nitrosomonas nitrosa</name>
    <dbReference type="NCBI Taxonomy" id="52442"/>
    <lineage>
        <taxon>Bacteria</taxon>
        <taxon>Pseudomonadati</taxon>
        <taxon>Pseudomonadota</taxon>
        <taxon>Betaproteobacteria</taxon>
        <taxon>Nitrosomonadales</taxon>
        <taxon>Nitrosomonadaceae</taxon>
        <taxon>Nitrosomonas</taxon>
    </lineage>
</organism>
<evidence type="ECO:0000313" key="6">
    <source>
        <dbReference type="EMBL" id="SFM90745.1"/>
    </source>
</evidence>
<dbReference type="Gene3D" id="1.10.1280.10">
    <property type="entry name" value="Di-copper center containing domain from catechol oxidase"/>
    <property type="match status" value="1"/>
</dbReference>
<dbReference type="PANTHER" id="PTHR11474:SF126">
    <property type="entry name" value="TYROSINASE-LIKE PROTEIN TYR-1-RELATED"/>
    <property type="match status" value="1"/>
</dbReference>
<sequence length="1036" mass="112799">MKCRKNVRNLTQAEKNDFVRACKGLKGLPSLLHPGTQSRYDDYVEVHLNAMNSNPNWGHGDRAFLPWHRELLYRFEKDLQSIVPGVRIPYWDWTRHKTTADVGFPFKNEFLGRDGDPADSDRVKRDPAVPLNADGTYPFEFDPDNWTIVVKDFAVDPSFLTRDFGSWADAPDLPVNDPPLPVGVNASFRQAVGSTSYGTLRSRAEDIHNLVHRWVVGAMITASSPNDMVFWLHHAAIDRMWTLWQKKNPALDPYVGSATLGHGLTDTMIFHDPGDPAPWVGTATPQQMIEGHTIHGDGVWYDTDLPEISLDSGPTLAFGDIPEGLTTFRAVRFRIQTCRATRFRITAAPTGNFGLTPLGTEFIAQPDEAANFVNGYVWVQFHAVGAASQSSSVSIQAYIIDDEGYYAATEGAEFALGSWSVNLTAGVEARANNAVVLVLDRSGSMAAAAGGTSTRSSLLKNAVGVFHTLMLPDDEIGVVSFDDLVETPLPLTTQSAGLGTLLTGTALDPRGLTGIGLGIQTAAPILAGSSHTNRSMLILTDGNENVHPYVNELPAGTISNRTFSIGFGLPGQVSDTVLSAIASNTGGYFSVTGNFSTEEQRFFLTKHFVQVLAGATNANIIIDPQGELGWGDSHIVEFDVAATEVSIDVIALCPLADLLEFVLLTPGGQIVNPASAAVEPNVQFLVKGDVAFYRLLLPALPAAAVGSHAGRWQAHFQLRKLEELKGWLVEHRQAWTTLATLRGRGTLPYNCIVHTYSNLNFDALLIQAAFTPGSEIKLETTLSEYGVPFGRQANVWAEVTRPDGSTDSVLYSESGSGRHKAAYSTSGAGVYQFRVRANGATSSGHPFTREKLLTASIFAGEGAGSGGLDDLIDVIRERDERLCRLLLCLTEQGVLDERIEKALREAGIDINAIRKCIKQWCASNHRDRELSMAKTDGTASLSPHSTDLLDELMRRLALIDPEIFFTTTPPSRPIIRPAPLPKKRMPHSKGEHFPPVKAEDEDEGCKPCPDEHDCGHDQDDSSPHGQGHDEPSGRER</sequence>
<evidence type="ECO:0000313" key="7">
    <source>
        <dbReference type="Proteomes" id="UP000199561"/>
    </source>
</evidence>
<evidence type="ECO:0000256" key="4">
    <source>
        <dbReference type="SAM" id="MobiDB-lite"/>
    </source>
</evidence>
<feature type="domain" description="VWFA" evidence="5">
    <location>
        <begin position="434"/>
        <end position="612"/>
    </location>
</feature>
<dbReference type="PROSITE" id="PS50194">
    <property type="entry name" value="FILAMIN_REPEAT"/>
    <property type="match status" value="1"/>
</dbReference>
<dbReference type="SUPFAM" id="SSF53300">
    <property type="entry name" value="vWA-like"/>
    <property type="match status" value="1"/>
</dbReference>
<dbReference type="Gene3D" id="3.40.50.410">
    <property type="entry name" value="von Willebrand factor, type A domain"/>
    <property type="match status" value="1"/>
</dbReference>
<dbReference type="GO" id="GO:0016491">
    <property type="term" value="F:oxidoreductase activity"/>
    <property type="evidence" value="ECO:0007669"/>
    <property type="project" value="InterPro"/>
</dbReference>
<protein>
    <submittedName>
        <fullName evidence="6">von Willebrand factor type A domain-containing protein</fullName>
    </submittedName>
</protein>
<evidence type="ECO:0000259" key="5">
    <source>
        <dbReference type="PROSITE" id="PS50234"/>
    </source>
</evidence>
<dbReference type="PROSITE" id="PS00497">
    <property type="entry name" value="TYROSINASE_1"/>
    <property type="match status" value="1"/>
</dbReference>
<dbReference type="AlphaFoldDB" id="A0A1I4UPB2"/>
<gene>
    <name evidence="6" type="ORF">SAMN05421880_1504</name>
</gene>
<evidence type="ECO:0000256" key="1">
    <source>
        <dbReference type="ARBA" id="ARBA00009928"/>
    </source>
</evidence>
<dbReference type="GO" id="GO:0046872">
    <property type="term" value="F:metal ion binding"/>
    <property type="evidence" value="ECO:0007669"/>
    <property type="project" value="UniProtKB-KW"/>
</dbReference>
<dbReference type="SUPFAM" id="SSF48056">
    <property type="entry name" value="Di-copper centre-containing domain"/>
    <property type="match status" value="1"/>
</dbReference>
<dbReference type="EMBL" id="FOUF01000050">
    <property type="protein sequence ID" value="SFM90745.1"/>
    <property type="molecule type" value="Genomic_DNA"/>
</dbReference>
<dbReference type="RefSeq" id="WP_090672540.1">
    <property type="nucleotide sequence ID" value="NZ_FOUF01000050.1"/>
</dbReference>
<proteinExistence type="inferred from homology"/>
<accession>A0A1I4UPB2</accession>
<keyword evidence="2" id="KW-0479">Metal-binding</keyword>
<comment type="similarity">
    <text evidence="1">Belongs to the tyrosinase family.</text>
</comment>
<dbReference type="PRINTS" id="PR00092">
    <property type="entry name" value="TYROSINASE"/>
</dbReference>
<feature type="region of interest" description="Disordered" evidence="4">
    <location>
        <begin position="970"/>
        <end position="1036"/>
    </location>
</feature>
<dbReference type="PROSITE" id="PS50234">
    <property type="entry name" value="VWFA"/>
    <property type="match status" value="1"/>
</dbReference>
<dbReference type="SMART" id="SM00327">
    <property type="entry name" value="VWA"/>
    <property type="match status" value="1"/>
</dbReference>
<dbReference type="PANTHER" id="PTHR11474">
    <property type="entry name" value="TYROSINASE FAMILY MEMBER"/>
    <property type="match status" value="1"/>
</dbReference>
<reference evidence="6 7" key="1">
    <citation type="submission" date="2016-10" db="EMBL/GenBank/DDBJ databases">
        <authorList>
            <person name="de Groot N.N."/>
        </authorList>
    </citation>
    <scope>NUCLEOTIDE SEQUENCE [LARGE SCALE GENOMIC DNA]</scope>
    <source>
        <strain evidence="6 7">Nm146</strain>
    </source>
</reference>
<name>A0A1I4UPB2_9PROT</name>
<dbReference type="InterPro" id="IPR002035">
    <property type="entry name" value="VWF_A"/>
</dbReference>
<dbReference type="STRING" id="52442.SAMN05421880_1504"/>
<evidence type="ECO:0000256" key="2">
    <source>
        <dbReference type="ARBA" id="ARBA00022723"/>
    </source>
</evidence>
<dbReference type="InterPro" id="IPR050316">
    <property type="entry name" value="Tyrosinase/Hemocyanin"/>
</dbReference>
<dbReference type="Pfam" id="PF00264">
    <property type="entry name" value="Tyrosinase"/>
    <property type="match status" value="1"/>
</dbReference>
<dbReference type="InterPro" id="IPR002227">
    <property type="entry name" value="Tyrosinase_Cu-bd"/>
</dbReference>
<feature type="compositionally biased region" description="Basic and acidic residues" evidence="4">
    <location>
        <begin position="988"/>
        <end position="1036"/>
    </location>
</feature>
<dbReference type="InterPro" id="IPR036465">
    <property type="entry name" value="vWFA_dom_sf"/>
</dbReference>
<evidence type="ECO:0000256" key="3">
    <source>
        <dbReference type="ARBA" id="ARBA00023008"/>
    </source>
</evidence>
<dbReference type="Proteomes" id="UP000199561">
    <property type="component" value="Unassembled WGS sequence"/>
</dbReference>
<dbReference type="CDD" id="cd00198">
    <property type="entry name" value="vWFA"/>
    <property type="match status" value="1"/>
</dbReference>
<keyword evidence="3" id="KW-0186">Copper</keyword>
<keyword evidence="7" id="KW-1185">Reference proteome</keyword>